<feature type="binding site" evidence="14">
    <location>
        <position position="211"/>
    </location>
    <ligand>
        <name>FMN</name>
        <dbReference type="ChEBI" id="CHEBI:58210"/>
    </ligand>
</feature>
<dbReference type="InterPro" id="IPR035587">
    <property type="entry name" value="DUS-like_FMN-bd"/>
</dbReference>
<evidence type="ECO:0000256" key="14">
    <source>
        <dbReference type="PIRSR" id="PIRSR006621-2"/>
    </source>
</evidence>
<evidence type="ECO:0000313" key="17">
    <source>
        <dbReference type="Proteomes" id="UP000276223"/>
    </source>
</evidence>
<dbReference type="InterPro" id="IPR018517">
    <property type="entry name" value="tRNA_hU_synthase_CS"/>
</dbReference>
<keyword evidence="6 12" id="KW-0819">tRNA processing</keyword>
<dbReference type="Pfam" id="PF01207">
    <property type="entry name" value="Dus"/>
    <property type="match status" value="1"/>
</dbReference>
<evidence type="ECO:0000256" key="9">
    <source>
        <dbReference type="ARBA" id="ARBA00023002"/>
    </source>
</evidence>
<evidence type="ECO:0000259" key="15">
    <source>
        <dbReference type="Pfam" id="PF01207"/>
    </source>
</evidence>
<evidence type="ECO:0000256" key="5">
    <source>
        <dbReference type="ARBA" id="ARBA00022643"/>
    </source>
</evidence>
<dbReference type="Gene3D" id="1.10.1200.80">
    <property type="entry name" value="Putative flavin oxidoreducatase, domain 2"/>
    <property type="match status" value="1"/>
</dbReference>
<name>A0A3N1VMD2_9BACT</name>
<dbReference type="Proteomes" id="UP000276223">
    <property type="component" value="Unassembled WGS sequence"/>
</dbReference>
<proteinExistence type="inferred from homology"/>
<gene>
    <name evidence="16" type="ORF">EDC27_0481</name>
</gene>
<dbReference type="SUPFAM" id="SSF51395">
    <property type="entry name" value="FMN-linked oxidoreductases"/>
    <property type="match status" value="1"/>
</dbReference>
<dbReference type="PROSITE" id="PS01136">
    <property type="entry name" value="UPF0034"/>
    <property type="match status" value="1"/>
</dbReference>
<evidence type="ECO:0000256" key="12">
    <source>
        <dbReference type="PIRNR" id="PIRNR006621"/>
    </source>
</evidence>
<dbReference type="NCBIfam" id="TIGR00737">
    <property type="entry name" value="nifR3_yhdG"/>
    <property type="match status" value="1"/>
</dbReference>
<evidence type="ECO:0000256" key="10">
    <source>
        <dbReference type="ARBA" id="ARBA00048205"/>
    </source>
</evidence>
<comment type="cofactor">
    <cofactor evidence="1 12 14">
        <name>FMN</name>
        <dbReference type="ChEBI" id="CHEBI:58210"/>
    </cofactor>
</comment>
<feature type="binding site" evidence="14">
    <location>
        <position position="181"/>
    </location>
    <ligand>
        <name>FMN</name>
        <dbReference type="ChEBI" id="CHEBI:58210"/>
    </ligand>
</feature>
<dbReference type="EC" id="1.3.1.-" evidence="12"/>
<sequence length="383" mass="41675">MRRLEAGSPSGIGLIIHAAVAHRPRSSRDSMHDDENVLCGTMQIGAVTVDPPVVMAPMAGVTDGPFLSVVSRFGVGMVTSEMMSAEGCRRKDPSAERILAVPARVSVPTAIQIFGAHPEVMGDAARAAEDRGAAVIDINAGCPVRKIVRQGAGAALLLDPDRLMRLVETVKRAVSIPVTVKTRLGWDKNTLNVLDVCRRLERAGADAVTVHARTARQIYSGQADWTWIGELKRELSIPVIGNGDVTSPSDFFRMKSQTGCDAVMIGRGALGNPWLFQVIAQLCRPQRAEAPRPQWEDFRRTVHELAEMFIQEKPKAIGALKKHLVWYTKGCPNASVWRYRLMSAPDGASLLNVFDAYVLELAASQADVLTCKVRDNGLAQEHL</sequence>
<comment type="catalytic activity">
    <reaction evidence="10">
        <text>a 5,6-dihydrouridine in tRNA + NADP(+) = a uridine in tRNA + NADPH + H(+)</text>
        <dbReference type="Rhea" id="RHEA:23624"/>
        <dbReference type="Rhea" id="RHEA-COMP:13339"/>
        <dbReference type="Rhea" id="RHEA-COMP:13887"/>
        <dbReference type="ChEBI" id="CHEBI:15378"/>
        <dbReference type="ChEBI" id="CHEBI:57783"/>
        <dbReference type="ChEBI" id="CHEBI:58349"/>
        <dbReference type="ChEBI" id="CHEBI:65315"/>
        <dbReference type="ChEBI" id="CHEBI:74443"/>
    </reaction>
</comment>
<evidence type="ECO:0000256" key="4">
    <source>
        <dbReference type="ARBA" id="ARBA00022630"/>
    </source>
</evidence>
<dbReference type="InterPro" id="IPR004652">
    <property type="entry name" value="DusB-like"/>
</dbReference>
<accession>A0A3N1VMD2</accession>
<dbReference type="GO" id="GO:0000049">
    <property type="term" value="F:tRNA binding"/>
    <property type="evidence" value="ECO:0007669"/>
    <property type="project" value="UniProtKB-KW"/>
</dbReference>
<evidence type="ECO:0000256" key="3">
    <source>
        <dbReference type="ARBA" id="ARBA00022555"/>
    </source>
</evidence>
<feature type="binding site" evidence="14">
    <location>
        <begin position="57"/>
        <end position="59"/>
    </location>
    <ligand>
        <name>FMN</name>
        <dbReference type="ChEBI" id="CHEBI:58210"/>
    </ligand>
</feature>
<feature type="binding site" evidence="14">
    <location>
        <begin position="266"/>
        <end position="267"/>
    </location>
    <ligand>
        <name>FMN</name>
        <dbReference type="ChEBI" id="CHEBI:58210"/>
    </ligand>
</feature>
<dbReference type="PANTHER" id="PTHR45846">
    <property type="entry name" value="TRNA-DIHYDROURIDINE(47) SYNTHASE [NAD(P)(+)]-LIKE"/>
    <property type="match status" value="1"/>
</dbReference>
<protein>
    <recommendedName>
        <fullName evidence="12">tRNA-dihydrouridine synthase</fullName>
        <ecNumber evidence="12">1.3.1.-</ecNumber>
    </recommendedName>
</protein>
<keyword evidence="17" id="KW-1185">Reference proteome</keyword>
<evidence type="ECO:0000256" key="11">
    <source>
        <dbReference type="ARBA" id="ARBA00048802"/>
    </source>
</evidence>
<keyword evidence="5 12" id="KW-0288">FMN</keyword>
<evidence type="ECO:0000256" key="6">
    <source>
        <dbReference type="ARBA" id="ARBA00022694"/>
    </source>
</evidence>
<dbReference type="InterPro" id="IPR013785">
    <property type="entry name" value="Aldolase_TIM"/>
</dbReference>
<keyword evidence="4 12" id="KW-0285">Flavoprotein</keyword>
<evidence type="ECO:0000256" key="2">
    <source>
        <dbReference type="ARBA" id="ARBA00002790"/>
    </source>
</evidence>
<keyword evidence="3" id="KW-0820">tRNA-binding</keyword>
<comment type="caution">
    <text evidence="16">The sequence shown here is derived from an EMBL/GenBank/DDBJ whole genome shotgun (WGS) entry which is preliminary data.</text>
</comment>
<dbReference type="InterPro" id="IPR001269">
    <property type="entry name" value="DUS_fam"/>
</dbReference>
<evidence type="ECO:0000313" key="16">
    <source>
        <dbReference type="EMBL" id="ROR03219.1"/>
    </source>
</evidence>
<feature type="domain" description="DUS-like FMN-binding" evidence="15">
    <location>
        <begin position="55"/>
        <end position="347"/>
    </location>
</feature>
<evidence type="ECO:0000256" key="13">
    <source>
        <dbReference type="PIRSR" id="PIRSR006621-1"/>
    </source>
</evidence>
<comment type="catalytic activity">
    <reaction evidence="11">
        <text>a 5,6-dihydrouridine in tRNA + NAD(+) = a uridine in tRNA + NADH + H(+)</text>
        <dbReference type="Rhea" id="RHEA:54452"/>
        <dbReference type="Rhea" id="RHEA-COMP:13339"/>
        <dbReference type="Rhea" id="RHEA-COMP:13887"/>
        <dbReference type="ChEBI" id="CHEBI:15378"/>
        <dbReference type="ChEBI" id="CHEBI:57540"/>
        <dbReference type="ChEBI" id="CHEBI:57945"/>
        <dbReference type="ChEBI" id="CHEBI:65315"/>
        <dbReference type="ChEBI" id="CHEBI:74443"/>
    </reaction>
</comment>
<keyword evidence="14" id="KW-0547">Nucleotide-binding</keyword>
<dbReference type="GO" id="GO:0050660">
    <property type="term" value="F:flavin adenine dinucleotide binding"/>
    <property type="evidence" value="ECO:0007669"/>
    <property type="project" value="InterPro"/>
</dbReference>
<dbReference type="CDD" id="cd02801">
    <property type="entry name" value="DUS_like_FMN"/>
    <property type="match status" value="1"/>
</dbReference>
<evidence type="ECO:0000256" key="8">
    <source>
        <dbReference type="ARBA" id="ARBA00022884"/>
    </source>
</evidence>
<dbReference type="PANTHER" id="PTHR45846:SF1">
    <property type="entry name" value="TRNA-DIHYDROURIDINE(47) SYNTHASE [NAD(P)(+)]-LIKE"/>
    <property type="match status" value="1"/>
</dbReference>
<dbReference type="GO" id="GO:0017150">
    <property type="term" value="F:tRNA dihydrouridine synthase activity"/>
    <property type="evidence" value="ECO:0007669"/>
    <property type="project" value="InterPro"/>
</dbReference>
<keyword evidence="7" id="KW-0521">NADP</keyword>
<feature type="binding site" evidence="14">
    <location>
        <position position="112"/>
    </location>
    <ligand>
        <name>FMN</name>
        <dbReference type="ChEBI" id="CHEBI:58210"/>
    </ligand>
</feature>
<keyword evidence="8" id="KW-0694">RNA-binding</keyword>
<dbReference type="AlphaFoldDB" id="A0A3N1VMD2"/>
<evidence type="ECO:0000256" key="7">
    <source>
        <dbReference type="ARBA" id="ARBA00022857"/>
    </source>
</evidence>
<organism evidence="16 17">
    <name type="scientific">Desulfosoma caldarium</name>
    <dbReference type="NCBI Taxonomy" id="610254"/>
    <lineage>
        <taxon>Bacteria</taxon>
        <taxon>Pseudomonadati</taxon>
        <taxon>Thermodesulfobacteriota</taxon>
        <taxon>Syntrophobacteria</taxon>
        <taxon>Syntrophobacterales</taxon>
        <taxon>Syntrophobacteraceae</taxon>
        <taxon>Desulfosoma</taxon>
    </lineage>
</organism>
<dbReference type="PIRSF" id="PIRSF006621">
    <property type="entry name" value="Dus"/>
    <property type="match status" value="1"/>
</dbReference>
<dbReference type="Gene3D" id="3.20.20.70">
    <property type="entry name" value="Aldolase class I"/>
    <property type="match status" value="1"/>
</dbReference>
<dbReference type="InterPro" id="IPR024036">
    <property type="entry name" value="tRNA-dHydroUridine_Synthase_C"/>
</dbReference>
<keyword evidence="9 12" id="KW-0560">Oxidoreductase</keyword>
<evidence type="ECO:0000256" key="1">
    <source>
        <dbReference type="ARBA" id="ARBA00001917"/>
    </source>
</evidence>
<feature type="active site" description="Proton donor" evidence="13">
    <location>
        <position position="142"/>
    </location>
</feature>
<comment type="similarity">
    <text evidence="12">Belongs to the dus family.</text>
</comment>
<dbReference type="EMBL" id="RJVA01000009">
    <property type="protein sequence ID" value="ROR03219.1"/>
    <property type="molecule type" value="Genomic_DNA"/>
</dbReference>
<reference evidence="16 17" key="1">
    <citation type="submission" date="2018-11" db="EMBL/GenBank/DDBJ databases">
        <title>Genomic Encyclopedia of Type Strains, Phase IV (KMG-IV): sequencing the most valuable type-strain genomes for metagenomic binning, comparative biology and taxonomic classification.</title>
        <authorList>
            <person name="Goeker M."/>
        </authorList>
    </citation>
    <scope>NUCLEOTIDE SEQUENCE [LARGE SCALE GENOMIC DNA]</scope>
    <source>
        <strain evidence="16 17">DSM 22027</strain>
    </source>
</reference>
<comment type="function">
    <text evidence="2 12">Catalyzes the synthesis of 5,6-dihydrouridine (D), a modified base found in the D-loop of most tRNAs, via the reduction of the C5-C6 double bond in target uridines.</text>
</comment>